<dbReference type="EMBL" id="LSTO01000001">
    <property type="protein sequence ID" value="OWW19642.1"/>
    <property type="molecule type" value="Genomic_DNA"/>
</dbReference>
<dbReference type="PROSITE" id="PS51257">
    <property type="entry name" value="PROKAR_LIPOPROTEIN"/>
    <property type="match status" value="1"/>
</dbReference>
<dbReference type="InterPro" id="IPR013766">
    <property type="entry name" value="Thioredoxin_domain"/>
</dbReference>
<dbReference type="InterPro" id="IPR050553">
    <property type="entry name" value="Thioredoxin_ResA/DsbE_sf"/>
</dbReference>
<accession>A0A254TE97</accession>
<dbReference type="CDD" id="cd02966">
    <property type="entry name" value="TlpA_like_family"/>
    <property type="match status" value="1"/>
</dbReference>
<dbReference type="RefSeq" id="WP_088706546.1">
    <property type="nucleotide sequence ID" value="NZ_LSTO01000001.1"/>
</dbReference>
<proteinExistence type="predicted"/>
<reference evidence="4 5" key="1">
    <citation type="submission" date="2016-02" db="EMBL/GenBank/DDBJ databases">
        <authorList>
            <person name="Wen L."/>
            <person name="He K."/>
            <person name="Yang H."/>
        </authorList>
    </citation>
    <scope>NUCLEOTIDE SEQUENCE [LARGE SCALE GENOMIC DNA]</scope>
    <source>
        <strain evidence="4 5">TSA40</strain>
    </source>
</reference>
<dbReference type="Proteomes" id="UP000197535">
    <property type="component" value="Unassembled WGS sequence"/>
</dbReference>
<dbReference type="PROSITE" id="PS51352">
    <property type="entry name" value="THIOREDOXIN_2"/>
    <property type="match status" value="1"/>
</dbReference>
<dbReference type="Gene3D" id="3.40.30.10">
    <property type="entry name" value="Glutaredoxin"/>
    <property type="match status" value="1"/>
</dbReference>
<evidence type="ECO:0000313" key="5">
    <source>
        <dbReference type="Proteomes" id="UP000197535"/>
    </source>
</evidence>
<dbReference type="PANTHER" id="PTHR42852:SF13">
    <property type="entry name" value="PROTEIN DIPZ"/>
    <property type="match status" value="1"/>
</dbReference>
<keyword evidence="1" id="KW-0676">Redox-active center</keyword>
<gene>
    <name evidence="4" type="ORF">AYR66_09125</name>
</gene>
<feature type="signal peptide" evidence="2">
    <location>
        <begin position="1"/>
        <end position="25"/>
    </location>
</feature>
<evidence type="ECO:0000259" key="3">
    <source>
        <dbReference type="PROSITE" id="PS51352"/>
    </source>
</evidence>
<organism evidence="4 5">
    <name type="scientific">Noviherbaspirillum denitrificans</name>
    <dbReference type="NCBI Taxonomy" id="1968433"/>
    <lineage>
        <taxon>Bacteria</taxon>
        <taxon>Pseudomonadati</taxon>
        <taxon>Pseudomonadota</taxon>
        <taxon>Betaproteobacteria</taxon>
        <taxon>Burkholderiales</taxon>
        <taxon>Oxalobacteraceae</taxon>
        <taxon>Noviherbaspirillum</taxon>
    </lineage>
</organism>
<comment type="caution">
    <text evidence="4">The sequence shown here is derived from an EMBL/GenBank/DDBJ whole genome shotgun (WGS) entry which is preliminary data.</text>
</comment>
<dbReference type="GO" id="GO:0015036">
    <property type="term" value="F:disulfide oxidoreductase activity"/>
    <property type="evidence" value="ECO:0007669"/>
    <property type="project" value="UniProtKB-ARBA"/>
</dbReference>
<dbReference type="InterPro" id="IPR017937">
    <property type="entry name" value="Thioredoxin_CS"/>
</dbReference>
<evidence type="ECO:0000313" key="4">
    <source>
        <dbReference type="EMBL" id="OWW19642.1"/>
    </source>
</evidence>
<dbReference type="InterPro" id="IPR000866">
    <property type="entry name" value="AhpC/TSA"/>
</dbReference>
<dbReference type="SUPFAM" id="SSF52833">
    <property type="entry name" value="Thioredoxin-like"/>
    <property type="match status" value="1"/>
</dbReference>
<sequence length="187" mass="20974">MKTKRNFSFSTKLAWRRMAAVIVLAALGACSKAPVKPELAEGKPFPPIAMANAGNALEDPALRGKMLILNVWATWCPPCRREMPGLQRLSKTLDPARFVVLGLSTDQDERLAAEFLMQNGITFFNFFDENARLSKQWELKVYPETFLIGPDGTLLRRIPGLREWDSPEMLAELESLYQSNSGKTSVK</sequence>
<dbReference type="GO" id="GO:0016209">
    <property type="term" value="F:antioxidant activity"/>
    <property type="evidence" value="ECO:0007669"/>
    <property type="project" value="InterPro"/>
</dbReference>
<dbReference type="PANTHER" id="PTHR42852">
    <property type="entry name" value="THIOL:DISULFIDE INTERCHANGE PROTEIN DSBE"/>
    <property type="match status" value="1"/>
</dbReference>
<dbReference type="AlphaFoldDB" id="A0A254TE97"/>
<dbReference type="PROSITE" id="PS00194">
    <property type="entry name" value="THIOREDOXIN_1"/>
    <property type="match status" value="1"/>
</dbReference>
<keyword evidence="2" id="KW-0732">Signal</keyword>
<feature type="chain" id="PRO_5013327384" description="Thioredoxin domain-containing protein" evidence="2">
    <location>
        <begin position="26"/>
        <end position="187"/>
    </location>
</feature>
<evidence type="ECO:0000256" key="1">
    <source>
        <dbReference type="ARBA" id="ARBA00023284"/>
    </source>
</evidence>
<dbReference type="InterPro" id="IPR036249">
    <property type="entry name" value="Thioredoxin-like_sf"/>
</dbReference>
<dbReference type="Pfam" id="PF00578">
    <property type="entry name" value="AhpC-TSA"/>
    <property type="match status" value="1"/>
</dbReference>
<evidence type="ECO:0000256" key="2">
    <source>
        <dbReference type="SAM" id="SignalP"/>
    </source>
</evidence>
<dbReference type="OrthoDB" id="9811352at2"/>
<name>A0A254TE97_9BURK</name>
<protein>
    <recommendedName>
        <fullName evidence="3">Thioredoxin domain-containing protein</fullName>
    </recommendedName>
</protein>
<feature type="domain" description="Thioredoxin" evidence="3">
    <location>
        <begin position="39"/>
        <end position="178"/>
    </location>
</feature>
<keyword evidence="5" id="KW-1185">Reference proteome</keyword>